<accession>A0A915D1D3</accession>
<dbReference type="WBParaSite" id="jg14518">
    <property type="protein sequence ID" value="jg14518"/>
    <property type="gene ID" value="jg14518"/>
</dbReference>
<dbReference type="Proteomes" id="UP000887574">
    <property type="component" value="Unplaced"/>
</dbReference>
<name>A0A915D1D3_9BILA</name>
<evidence type="ECO:0000313" key="2">
    <source>
        <dbReference type="WBParaSite" id="jg14518"/>
    </source>
</evidence>
<keyword evidence="1" id="KW-1185">Reference proteome</keyword>
<protein>
    <submittedName>
        <fullName evidence="2">Uncharacterized protein</fullName>
    </submittedName>
</protein>
<proteinExistence type="predicted"/>
<evidence type="ECO:0000313" key="1">
    <source>
        <dbReference type="Proteomes" id="UP000887574"/>
    </source>
</evidence>
<dbReference type="AlphaFoldDB" id="A0A915D1D3"/>
<organism evidence="1 2">
    <name type="scientific">Ditylenchus dipsaci</name>
    <dbReference type="NCBI Taxonomy" id="166011"/>
    <lineage>
        <taxon>Eukaryota</taxon>
        <taxon>Metazoa</taxon>
        <taxon>Ecdysozoa</taxon>
        <taxon>Nematoda</taxon>
        <taxon>Chromadorea</taxon>
        <taxon>Rhabditida</taxon>
        <taxon>Tylenchina</taxon>
        <taxon>Tylenchomorpha</taxon>
        <taxon>Sphaerularioidea</taxon>
        <taxon>Anguinidae</taxon>
        <taxon>Anguininae</taxon>
        <taxon>Ditylenchus</taxon>
    </lineage>
</organism>
<reference evidence="2" key="1">
    <citation type="submission" date="2022-11" db="UniProtKB">
        <authorList>
            <consortium name="WormBaseParasite"/>
        </authorList>
    </citation>
    <scope>IDENTIFICATION</scope>
</reference>
<sequence>MFKVHLLEDHHGHHQFAAIHPDFHLQHHHLLDRSFHGSVRHRRRCCVVQSSGLLVDGEDGSHQSGRSWHHRR</sequence>